<evidence type="ECO:0008006" key="3">
    <source>
        <dbReference type="Google" id="ProtNLM"/>
    </source>
</evidence>
<sequence>MQEAPVNKCHVIIKEEKFKSFNNLKTIEYAHQLFDEMPEPNVVSWTLCILVYPNTLLQQLKGIYRPCVIGKKMMKLFKT</sequence>
<keyword evidence="2" id="KW-1185">Reference proteome</keyword>
<protein>
    <recommendedName>
        <fullName evidence="3">Pentatricopeptide repeat-containing protein</fullName>
    </recommendedName>
</protein>
<dbReference type="AlphaFoldDB" id="A0A5N5K1F3"/>
<comment type="caution">
    <text evidence="1">The sequence shown here is derived from an EMBL/GenBank/DDBJ whole genome shotgun (WGS) entry which is preliminary data.</text>
</comment>
<organism evidence="1 2">
    <name type="scientific">Salix brachista</name>
    <dbReference type="NCBI Taxonomy" id="2182728"/>
    <lineage>
        <taxon>Eukaryota</taxon>
        <taxon>Viridiplantae</taxon>
        <taxon>Streptophyta</taxon>
        <taxon>Embryophyta</taxon>
        <taxon>Tracheophyta</taxon>
        <taxon>Spermatophyta</taxon>
        <taxon>Magnoliopsida</taxon>
        <taxon>eudicotyledons</taxon>
        <taxon>Gunneridae</taxon>
        <taxon>Pentapetalae</taxon>
        <taxon>rosids</taxon>
        <taxon>fabids</taxon>
        <taxon>Malpighiales</taxon>
        <taxon>Salicaceae</taxon>
        <taxon>Saliceae</taxon>
        <taxon>Salix</taxon>
    </lineage>
</organism>
<accession>A0A5N5K1F3</accession>
<name>A0A5N5K1F3_9ROSI</name>
<proteinExistence type="predicted"/>
<evidence type="ECO:0000313" key="2">
    <source>
        <dbReference type="Proteomes" id="UP000326939"/>
    </source>
</evidence>
<dbReference type="EMBL" id="VDCV01000015">
    <property type="protein sequence ID" value="KAB5524706.1"/>
    <property type="molecule type" value="Genomic_DNA"/>
</dbReference>
<reference evidence="2" key="1">
    <citation type="journal article" date="2019" name="Gigascience">
        <title>De novo genome assembly of the endangered Acer yangbiense, a plant species with extremely small populations endemic to Yunnan Province, China.</title>
        <authorList>
            <person name="Yang J."/>
            <person name="Wariss H.M."/>
            <person name="Tao L."/>
            <person name="Zhang R."/>
            <person name="Yun Q."/>
            <person name="Hollingsworth P."/>
            <person name="Dao Z."/>
            <person name="Luo G."/>
            <person name="Guo H."/>
            <person name="Ma Y."/>
            <person name="Sun W."/>
        </authorList>
    </citation>
    <scope>NUCLEOTIDE SEQUENCE [LARGE SCALE GENOMIC DNA]</scope>
    <source>
        <strain evidence="2">cv. br00</strain>
    </source>
</reference>
<evidence type="ECO:0000313" key="1">
    <source>
        <dbReference type="EMBL" id="KAB5524706.1"/>
    </source>
</evidence>
<dbReference type="Proteomes" id="UP000326939">
    <property type="component" value="Chromosome 15"/>
</dbReference>
<gene>
    <name evidence="1" type="ORF">DKX38_022455</name>
</gene>